<keyword evidence="13 15" id="KW-0862">Zinc</keyword>
<comment type="pathway">
    <text evidence="3 15">Protein modification; protein ubiquitination.</text>
</comment>
<evidence type="ECO:0000256" key="6">
    <source>
        <dbReference type="ARBA" id="ARBA00017157"/>
    </source>
</evidence>
<dbReference type="SUPFAM" id="SSF57850">
    <property type="entry name" value="RING/U-box"/>
    <property type="match status" value="1"/>
</dbReference>
<dbReference type="InterPro" id="IPR054476">
    <property type="entry name" value="Ltn1_N"/>
</dbReference>
<dbReference type="InterPro" id="IPR054477">
    <property type="entry name" value="LTN1_E3_ligase_6th"/>
</dbReference>
<dbReference type="InterPro" id="IPR039804">
    <property type="entry name" value="RING-CH-C4HC3_LTN1"/>
</dbReference>
<dbReference type="SMART" id="SM01197">
    <property type="entry name" value="FANCL_C"/>
    <property type="match status" value="1"/>
</dbReference>
<evidence type="ECO:0000313" key="18">
    <source>
        <dbReference type="EMBL" id="CAL5221097.1"/>
    </source>
</evidence>
<feature type="region of interest" description="Disordered" evidence="16">
    <location>
        <begin position="1002"/>
        <end position="1031"/>
    </location>
</feature>
<dbReference type="PANTHER" id="PTHR12389">
    <property type="entry name" value="ZINC FINGER PROTEIN 294"/>
    <property type="match status" value="1"/>
</dbReference>
<dbReference type="CDD" id="cd16491">
    <property type="entry name" value="RING-CH-C4HC3_LTN1"/>
    <property type="match status" value="1"/>
</dbReference>
<dbReference type="InterPro" id="IPR054478">
    <property type="entry name" value="LTN1_UBC"/>
</dbReference>
<feature type="compositionally biased region" description="Low complexity" evidence="16">
    <location>
        <begin position="623"/>
        <end position="632"/>
    </location>
</feature>
<feature type="compositionally biased region" description="Low complexity" evidence="16">
    <location>
        <begin position="1019"/>
        <end position="1031"/>
    </location>
</feature>
<evidence type="ECO:0000256" key="8">
    <source>
        <dbReference type="ARBA" id="ARBA00022679"/>
    </source>
</evidence>
<evidence type="ECO:0000259" key="17">
    <source>
        <dbReference type="PROSITE" id="PS50089"/>
    </source>
</evidence>
<evidence type="ECO:0000256" key="16">
    <source>
        <dbReference type="SAM" id="MobiDB-lite"/>
    </source>
</evidence>
<feature type="compositionally biased region" description="Low complexity" evidence="16">
    <location>
        <begin position="12"/>
        <end position="24"/>
    </location>
</feature>
<proteinExistence type="inferred from homology"/>
<dbReference type="Gene3D" id="3.30.40.10">
    <property type="entry name" value="Zinc/RING finger domain, C3HC4 (zinc finger)"/>
    <property type="match status" value="1"/>
</dbReference>
<gene>
    <name evidence="18" type="primary">g3229</name>
    <name evidence="18" type="ORF">VP750_LOCUS2756</name>
</gene>
<comment type="subcellular location">
    <subcellularLocation>
        <location evidence="2">Cytoplasm</location>
        <location evidence="2">Cytosol</location>
    </subcellularLocation>
</comment>
<dbReference type="Pfam" id="PF23009">
    <property type="entry name" value="UBC_like"/>
    <property type="match status" value="1"/>
</dbReference>
<dbReference type="InterPro" id="IPR013083">
    <property type="entry name" value="Znf_RING/FYVE/PHD"/>
</dbReference>
<dbReference type="InterPro" id="IPR039795">
    <property type="entry name" value="LTN1/Rkr1"/>
</dbReference>
<dbReference type="PANTHER" id="PTHR12389:SF0">
    <property type="entry name" value="E3 UBIQUITIN-PROTEIN LIGASE LISTERIN"/>
    <property type="match status" value="1"/>
</dbReference>
<comment type="caution">
    <text evidence="18">The sequence shown here is derived from an EMBL/GenBank/DDBJ whole genome shotgun (WGS) entry which is preliminary data.</text>
</comment>
<comment type="similarity">
    <text evidence="4 15">Belongs to the LTN1 family.</text>
</comment>
<evidence type="ECO:0000256" key="7">
    <source>
        <dbReference type="ARBA" id="ARBA00022490"/>
    </source>
</evidence>
<evidence type="ECO:0000256" key="13">
    <source>
        <dbReference type="ARBA" id="ARBA00022833"/>
    </source>
</evidence>
<evidence type="ECO:0000256" key="11">
    <source>
        <dbReference type="ARBA" id="ARBA00022771"/>
    </source>
</evidence>
<feature type="domain" description="RING-type" evidence="17">
    <location>
        <begin position="1872"/>
        <end position="1919"/>
    </location>
</feature>
<evidence type="ECO:0000256" key="15">
    <source>
        <dbReference type="RuleBase" id="RU367090"/>
    </source>
</evidence>
<dbReference type="PROSITE" id="PS50089">
    <property type="entry name" value="ZF_RING_2"/>
    <property type="match status" value="1"/>
</dbReference>
<evidence type="ECO:0000256" key="5">
    <source>
        <dbReference type="ARBA" id="ARBA00012483"/>
    </source>
</evidence>
<keyword evidence="7" id="KW-0963">Cytoplasm</keyword>
<comment type="function">
    <text evidence="15">E3 ubiquitin-protein ligase. Component of the ribosome quality control complex (RQC), a ribosome-associated complex that mediates ubiquitination and extraction of incompletely synthesized nascent chains for proteasomal degradation.</text>
</comment>
<accession>A0ABP1FUC0</accession>
<comment type="catalytic activity">
    <reaction evidence="1 15">
        <text>S-ubiquitinyl-[E2 ubiquitin-conjugating enzyme]-L-cysteine + [acceptor protein]-L-lysine = [E2 ubiquitin-conjugating enzyme]-L-cysteine + N(6)-ubiquitinyl-[acceptor protein]-L-lysine.</text>
        <dbReference type="EC" id="2.3.2.27"/>
    </reaction>
</comment>
<evidence type="ECO:0000256" key="12">
    <source>
        <dbReference type="ARBA" id="ARBA00022786"/>
    </source>
</evidence>
<sequence>MKKADRTKHKASSSARAAQLLSESVSSRPAGPAFGFGGYSGSQQVQALKPLLVELPSAEIEAVLLAWTPNFQRLVMDNIRTVRMEACIIMGILAPRAGRGLLRALKALLGPWCLAQADSHSDTAKNAGAAFRDTFPGPKAREAVALFRNQVMDFLEENMTATPEALGDMHKETPEERAERHERVLASSLAAMRNLLDCLLPKETSAPKDEAGQELVARVKSLLVAPGMMKKLMCSKSPIPVRSACCALVALLCKRAPDAFSAPEVAQLAPQVLGFIDEKDAAVHPAMWDMMLSFGRTYPDAWSAVNARKVVLPRLMALLRNACYGSAEVSFPAVLPYVAQMPKELLGPDPSVISQLLASIWHGWEVAGTQGTARAAAAESYVECMIWTFVKSPDFTGGDQMGYIDTVLDRAFDGQALRAALGQTRASTSAAETVLELTRAAGNKGLARWGLELIVAHIGSVLGECLAAQSVPLHQYEKALKLLQGLHGLSSISTRTSGGKEKLPTIFEAAIYPVTLAIVANLGPNKMPGPAAKLLSQVMHWQESWNTKADVSVERVLGAFLAGPAEGQDAEALADLTLAALQQSEDPQQSLSTVISALLLPKPAERLSNGHGHSAQIPPDQASISSEQSSTSRLQTEPHSQAFQDADIIAESGVVERSAVCLPEGEEPSNLPGSAQRSITSPSGGGGGSKNLSLLHMGLAPSAEATGSATPASPHSVTSYTVHSPEAGRLAYLCTLLSRMSAQAEQMQADTQLWQAEALRVVSKHLVKPDVLLSDSHAPKALALLLRGDGTHSFLSPKAVSDSCEDLLPMLEHGATARSTLHIPCSPMCQSAQRRDRAQLLAQAVLHVLDLSLFSSAVMLVPVGLRHAALWLLCTVYRLACLSESRARHGMNSPPELAFAGPLDEEEEAVDLEAAARDVWESGYRLADLSSQSSQEFRFQVQESLLHVLQRHIASLTPDQAQDAEEVEKCVAAARSVMNAACHEDEDRDDLMEGLLAPRKGWPRYPMPSTAAKGKEASSRGSEAAAAAGKAQKGDPEAQGLFVSAFALALAAELGFAAVLQPSQGVPRSWLSVELLCFCEETGLQQEAVTLCAYLAGREQAEDSSASSSDPLVEATLTRLWDHVTVPYLHVSRQHVPYQALCKLLPDLINGSNTAAMTAVNLLRSRLSQLEGTDAMLGLLRSIAPALRCRRGAAQAALSSFSVAQLEKALTQTPLMSALSDAQDRVASTVTSLRIVIAYFPLAGATGKELAASDEEADLLRQLAAKQLKAERSARAALAASRRAANESSKEDRTSDMHAEAEGVIADLQLSTVLYCWRQLSQDEWAMVMHRAHESIAALAVLYEDQAEAVIAAAQQAATALVQQQDTVKPDVAVAILQRLGRLRTPEASAKLEPAVGEMQAILDSPARRQKLQTHLPWLEILALVLQHQSSGEARAGFPLLSKSSKLDETISEALRVVWAGGAAAAVALSCSSVGAVLAEHLVDSNAGLWEAASTVLEAALSNQAHLTESIQALDAWSADTGVKAVSAAVALLEASVSHDSMHSTALRLVLSPSILPQIAQPPLDEEADEEANAGPVEEDSYGMLISGGVHPLLAARAADTAFPEAFVLAWSLLLACMMDSSHDRRRRLGLTCGHVDSLTAELLGMLVAVLPLEEAQKASKAKHAGKHGSTPSPAFAAAAAAAARVAGTESSLSKEMLRLGVPENDDDWEGLAAAVYRAVLQMLPASAMSWFGSLRDRSMAVATEAYTSLRESPGIIAAELAGVSGAGFQGNENSSNAEFRVRASVASREASAMLCIEDNATLEMTIKLPASWPLRPADVECKRKVGVTEGRLRKWLLSIAAFLRSQNGGLADAMRLWRDNCVREFAGVEECLICYSVIAAQDGQLPRMICSTCSKGFHRACLYKWFRSSHKSVCPHCQSPW</sequence>
<evidence type="ECO:0000256" key="1">
    <source>
        <dbReference type="ARBA" id="ARBA00000900"/>
    </source>
</evidence>
<keyword evidence="12 15" id="KW-0833">Ubl conjugation pathway</keyword>
<dbReference type="InterPro" id="IPR001841">
    <property type="entry name" value="Znf_RING"/>
</dbReference>
<evidence type="ECO:0000256" key="9">
    <source>
        <dbReference type="ARBA" id="ARBA00022723"/>
    </source>
</evidence>
<keyword evidence="11 14" id="KW-0863">Zinc-finger</keyword>
<evidence type="ECO:0000256" key="14">
    <source>
        <dbReference type="PROSITE-ProRule" id="PRU00175"/>
    </source>
</evidence>
<keyword evidence="9 15" id="KW-0479">Metal-binding</keyword>
<evidence type="ECO:0000256" key="2">
    <source>
        <dbReference type="ARBA" id="ARBA00004514"/>
    </source>
</evidence>
<feature type="region of interest" description="Disordered" evidence="16">
    <location>
        <begin position="1"/>
        <end position="24"/>
    </location>
</feature>
<keyword evidence="8 15" id="KW-0808">Transferase</keyword>
<dbReference type="Proteomes" id="UP001497392">
    <property type="component" value="Unassembled WGS sequence"/>
</dbReference>
<feature type="compositionally biased region" description="Basic residues" evidence="16">
    <location>
        <begin position="1"/>
        <end position="11"/>
    </location>
</feature>
<dbReference type="InterPro" id="IPR016024">
    <property type="entry name" value="ARM-type_fold"/>
</dbReference>
<evidence type="ECO:0000256" key="4">
    <source>
        <dbReference type="ARBA" id="ARBA00007997"/>
    </source>
</evidence>
<feature type="region of interest" description="Disordered" evidence="16">
    <location>
        <begin position="605"/>
        <end position="639"/>
    </location>
</feature>
<evidence type="ECO:0000313" key="19">
    <source>
        <dbReference type="Proteomes" id="UP001497392"/>
    </source>
</evidence>
<dbReference type="Pfam" id="PF22999">
    <property type="entry name" value="LTN1_E3_ligase_6th"/>
    <property type="match status" value="1"/>
</dbReference>
<dbReference type="EMBL" id="CAXHTA020000005">
    <property type="protein sequence ID" value="CAL5221097.1"/>
    <property type="molecule type" value="Genomic_DNA"/>
</dbReference>
<dbReference type="SUPFAM" id="SSF48371">
    <property type="entry name" value="ARM repeat"/>
    <property type="match status" value="1"/>
</dbReference>
<feature type="region of interest" description="Disordered" evidence="16">
    <location>
        <begin position="663"/>
        <end position="694"/>
    </location>
</feature>
<keyword evidence="10" id="KW-0677">Repeat</keyword>
<reference evidence="18 19" key="1">
    <citation type="submission" date="2024-06" db="EMBL/GenBank/DDBJ databases">
        <authorList>
            <person name="Kraege A."/>
            <person name="Thomma B."/>
        </authorList>
    </citation>
    <scope>NUCLEOTIDE SEQUENCE [LARGE SCALE GENOMIC DNA]</scope>
</reference>
<keyword evidence="19" id="KW-1185">Reference proteome</keyword>
<evidence type="ECO:0000256" key="10">
    <source>
        <dbReference type="ARBA" id="ARBA00022737"/>
    </source>
</evidence>
<organism evidence="18 19">
    <name type="scientific">Coccomyxa viridis</name>
    <dbReference type="NCBI Taxonomy" id="1274662"/>
    <lineage>
        <taxon>Eukaryota</taxon>
        <taxon>Viridiplantae</taxon>
        <taxon>Chlorophyta</taxon>
        <taxon>core chlorophytes</taxon>
        <taxon>Trebouxiophyceae</taxon>
        <taxon>Trebouxiophyceae incertae sedis</taxon>
        <taxon>Coccomyxaceae</taxon>
        <taxon>Coccomyxa</taxon>
    </lineage>
</organism>
<comment type="subunit">
    <text evidence="15">Component of the ribosome quality control complex (RQC).</text>
</comment>
<dbReference type="EC" id="2.3.2.27" evidence="5 15"/>
<name>A0ABP1FUC0_9CHLO</name>
<dbReference type="Pfam" id="PF22958">
    <property type="entry name" value="Ltn1_1st"/>
    <property type="match status" value="1"/>
</dbReference>
<evidence type="ECO:0000256" key="3">
    <source>
        <dbReference type="ARBA" id="ARBA00004906"/>
    </source>
</evidence>
<protein>
    <recommendedName>
        <fullName evidence="6 15">E3 ubiquitin-protein ligase listerin</fullName>
        <ecNumber evidence="5 15">2.3.2.27</ecNumber>
    </recommendedName>
    <alternativeName>
        <fullName evidence="15">RING-type E3 ubiquitin transferase listerin</fullName>
    </alternativeName>
</protein>